<keyword evidence="2" id="KW-1185">Reference proteome</keyword>
<name>A0ACA9SWB6_9GLOM</name>
<gene>
    <name evidence="1" type="ORF">RPERSI_LOCUS35341</name>
</gene>
<dbReference type="EMBL" id="CAJVQC010162779">
    <property type="protein sequence ID" value="CAG8848885.1"/>
    <property type="molecule type" value="Genomic_DNA"/>
</dbReference>
<evidence type="ECO:0000313" key="1">
    <source>
        <dbReference type="EMBL" id="CAG8848885.1"/>
    </source>
</evidence>
<proteinExistence type="predicted"/>
<feature type="non-terminal residue" evidence="1">
    <location>
        <position position="1"/>
    </location>
</feature>
<accession>A0ACA9SWB6</accession>
<organism evidence="1 2">
    <name type="scientific">Racocetra persica</name>
    <dbReference type="NCBI Taxonomy" id="160502"/>
    <lineage>
        <taxon>Eukaryota</taxon>
        <taxon>Fungi</taxon>
        <taxon>Fungi incertae sedis</taxon>
        <taxon>Mucoromycota</taxon>
        <taxon>Glomeromycotina</taxon>
        <taxon>Glomeromycetes</taxon>
        <taxon>Diversisporales</taxon>
        <taxon>Gigasporaceae</taxon>
        <taxon>Racocetra</taxon>
    </lineage>
</organism>
<protein>
    <submittedName>
        <fullName evidence="1">27291_t:CDS:1</fullName>
    </submittedName>
</protein>
<dbReference type="Proteomes" id="UP000789920">
    <property type="component" value="Unassembled WGS sequence"/>
</dbReference>
<comment type="caution">
    <text evidence="1">The sequence shown here is derived from an EMBL/GenBank/DDBJ whole genome shotgun (WGS) entry which is preliminary data.</text>
</comment>
<sequence length="89" mass="10248">NADTVHGFEYYWEQLVSFSNAKLYLEYYLYEHRFLWVQAFTTIEFTLGIQSASFVESQNACIKRVLKSSNTSLCDLASIVTVFSAIESL</sequence>
<evidence type="ECO:0000313" key="2">
    <source>
        <dbReference type="Proteomes" id="UP000789920"/>
    </source>
</evidence>
<reference evidence="1" key="1">
    <citation type="submission" date="2021-06" db="EMBL/GenBank/DDBJ databases">
        <authorList>
            <person name="Kallberg Y."/>
            <person name="Tangrot J."/>
            <person name="Rosling A."/>
        </authorList>
    </citation>
    <scope>NUCLEOTIDE SEQUENCE</scope>
    <source>
        <strain evidence="1">MA461A</strain>
    </source>
</reference>
<feature type="non-terminal residue" evidence="1">
    <location>
        <position position="89"/>
    </location>
</feature>